<comment type="caution">
    <text evidence="2">The sequence shown here is derived from an EMBL/GenBank/DDBJ whole genome shotgun (WGS) entry which is preliminary data.</text>
</comment>
<dbReference type="SUPFAM" id="SSF54506">
    <property type="entry name" value="Diaminopimelate epimerase-like"/>
    <property type="match status" value="1"/>
</dbReference>
<evidence type="ECO:0000313" key="3">
    <source>
        <dbReference type="Proteomes" id="UP000295388"/>
    </source>
</evidence>
<sequence length="334" mass="35703">MTTTFRTIESHTGGNPTRTVLSGVPELYGDTMLARMHDLETRHDWVRTALMFEPRGHSVMSGCIVLPPCDERADVGVLYIEASGHLPMCGHDTIGLVTVLIQHGLVPVTEPTTNVVLDTPAGLVETTATVQDKRVISVTFTSTPSFLYAQDVDIELPGVGTIQIDIAWGGNFYVVVDAESVDLDLAEPRVGRRIMLAETLRDVVNETIAVKHPVLPGVEGVTHVQFIGPPRRTDATNLCSVVIRPGGADRSPCGTGTSARAATLVARGQLQLGDALVHESITGETFTAVPLEHVDVGGLPGVRSRVTGTAYVTGTAEWTIDPHDPLRHGFLVLG</sequence>
<evidence type="ECO:0000256" key="1">
    <source>
        <dbReference type="ARBA" id="ARBA00007529"/>
    </source>
</evidence>
<dbReference type="FunFam" id="3.10.310.10:FF:000003">
    <property type="entry name" value="Proline racemase"/>
    <property type="match status" value="1"/>
</dbReference>
<dbReference type="PANTHER" id="PTHR33442:SF5">
    <property type="entry name" value="BIFUNCTIONAL TRANS-3-HYDROXY-L-PROLINE DEHYDRATASE_2-EPIMERASE"/>
    <property type="match status" value="1"/>
</dbReference>
<dbReference type="AlphaFoldDB" id="A0A4R6KF39"/>
<dbReference type="Pfam" id="PF05544">
    <property type="entry name" value="Pro_racemase"/>
    <property type="match status" value="1"/>
</dbReference>
<accession>A0A4R6KF39</accession>
<dbReference type="OrthoDB" id="181267at2"/>
<dbReference type="GO" id="GO:0047580">
    <property type="term" value="F:4-hydroxyproline epimerase activity"/>
    <property type="evidence" value="ECO:0007669"/>
    <property type="project" value="TreeGrafter"/>
</dbReference>
<dbReference type="PANTHER" id="PTHR33442">
    <property type="entry name" value="TRANS-3-HYDROXY-L-PROLINE DEHYDRATASE"/>
    <property type="match status" value="1"/>
</dbReference>
<proteinExistence type="inferred from homology"/>
<protein>
    <submittedName>
        <fullName evidence="2">Proline racemase</fullName>
    </submittedName>
</protein>
<evidence type="ECO:0000313" key="2">
    <source>
        <dbReference type="EMBL" id="TDO46706.1"/>
    </source>
</evidence>
<dbReference type="Proteomes" id="UP000295388">
    <property type="component" value="Unassembled WGS sequence"/>
</dbReference>
<dbReference type="SFLD" id="SFLDS00028">
    <property type="entry name" value="Proline_Racemase"/>
    <property type="match status" value="1"/>
</dbReference>
<dbReference type="InterPro" id="IPR008794">
    <property type="entry name" value="Pro_racemase_fam"/>
</dbReference>
<dbReference type="Gene3D" id="3.10.310.10">
    <property type="entry name" value="Diaminopimelate Epimerase, Chain A, domain 1"/>
    <property type="match status" value="2"/>
</dbReference>
<name>A0A4R6KF39_9ACTN</name>
<keyword evidence="3" id="KW-1185">Reference proteome</keyword>
<gene>
    <name evidence="2" type="ORF">EV643_11089</name>
</gene>
<dbReference type="PIRSF" id="PIRSF029792">
    <property type="entry name" value="Pro_racemase"/>
    <property type="match status" value="1"/>
</dbReference>
<reference evidence="2 3" key="1">
    <citation type="submission" date="2019-03" db="EMBL/GenBank/DDBJ databases">
        <title>Genomic Encyclopedia of Type Strains, Phase III (KMG-III): the genomes of soil and plant-associated and newly described type strains.</title>
        <authorList>
            <person name="Whitman W."/>
        </authorList>
    </citation>
    <scope>NUCLEOTIDE SEQUENCE [LARGE SCALE GENOMIC DNA]</scope>
    <source>
        <strain evidence="2 3">VKM Ac-2527</strain>
    </source>
</reference>
<dbReference type="EMBL" id="SNWQ01000010">
    <property type="protein sequence ID" value="TDO46706.1"/>
    <property type="molecule type" value="Genomic_DNA"/>
</dbReference>
<organism evidence="2 3">
    <name type="scientific">Kribbella caucasensis</name>
    <dbReference type="NCBI Taxonomy" id="2512215"/>
    <lineage>
        <taxon>Bacteria</taxon>
        <taxon>Bacillati</taxon>
        <taxon>Actinomycetota</taxon>
        <taxon>Actinomycetes</taxon>
        <taxon>Propionibacteriales</taxon>
        <taxon>Kribbellaceae</taxon>
        <taxon>Kribbella</taxon>
    </lineage>
</organism>
<dbReference type="RefSeq" id="WP_133801870.1">
    <property type="nucleotide sequence ID" value="NZ_SNWQ01000010.1"/>
</dbReference>
<comment type="similarity">
    <text evidence="1">Belongs to the proline racemase family.</text>
</comment>